<dbReference type="PRINTS" id="PR00111">
    <property type="entry name" value="ABHYDROLASE"/>
</dbReference>
<dbReference type="InterPro" id="IPR050471">
    <property type="entry name" value="AB_hydrolase"/>
</dbReference>
<dbReference type="Gene3D" id="3.40.50.1820">
    <property type="entry name" value="alpha/beta hydrolase"/>
    <property type="match status" value="1"/>
</dbReference>
<dbReference type="STRING" id="477641.MODMU_2477"/>
<organism evidence="2 3">
    <name type="scientific">Modestobacter italicus (strain DSM 44449 / CECT 9708 / BC 501)</name>
    <dbReference type="NCBI Taxonomy" id="2732864"/>
    <lineage>
        <taxon>Bacteria</taxon>
        <taxon>Bacillati</taxon>
        <taxon>Actinomycetota</taxon>
        <taxon>Actinomycetes</taxon>
        <taxon>Geodermatophilales</taxon>
        <taxon>Geodermatophilaceae</taxon>
        <taxon>Modestobacter</taxon>
    </lineage>
</organism>
<evidence type="ECO:0000259" key="1">
    <source>
        <dbReference type="Pfam" id="PF00561"/>
    </source>
</evidence>
<dbReference type="Pfam" id="PF00561">
    <property type="entry name" value="Abhydrolase_1"/>
    <property type="match status" value="1"/>
</dbReference>
<dbReference type="OMA" id="RLCYNTF"/>
<dbReference type="EMBL" id="FO203431">
    <property type="protein sequence ID" value="CCH87906.1"/>
    <property type="molecule type" value="Genomic_DNA"/>
</dbReference>
<feature type="domain" description="AB hydrolase-1" evidence="1">
    <location>
        <begin position="23"/>
        <end position="247"/>
    </location>
</feature>
<dbReference type="Proteomes" id="UP000006461">
    <property type="component" value="Chromosome"/>
</dbReference>
<sequence length="266" mass="28498">MPVIERPDTARIAWESDGPEDAPAVLLVMGLAYPAAMWFRLVPALAEGHRVIRVDNRGAGRTGDVPGAPYTVGTMAADCLAVLDAAGVDTAHVVGISMGGLIAQEIVHTAPERVRSLCLIATHPGIPHAVLNPQAMAMLTQRGPMTPQEAAEASIPFNYAPRTPRERIEEDWAVRLPLAATNRGNLAQVMGTSQWDGHDRLPGITAPTLVVHGELDALVPPENGRIIARRIPGAELVVVPDANHVLMTDQPGHVSEVLVDWLDRNR</sequence>
<dbReference type="SUPFAM" id="SSF53474">
    <property type="entry name" value="alpha/beta-Hydrolases"/>
    <property type="match status" value="1"/>
</dbReference>
<gene>
    <name evidence="2" type="ordered locus">MODMU_2477</name>
</gene>
<dbReference type="OrthoDB" id="7958481at2"/>
<dbReference type="InterPro" id="IPR029058">
    <property type="entry name" value="AB_hydrolase_fold"/>
</dbReference>
<dbReference type="PANTHER" id="PTHR43433">
    <property type="entry name" value="HYDROLASE, ALPHA/BETA FOLD FAMILY PROTEIN"/>
    <property type="match status" value="1"/>
</dbReference>
<dbReference type="InterPro" id="IPR000073">
    <property type="entry name" value="AB_hydrolase_1"/>
</dbReference>
<dbReference type="AlphaFoldDB" id="I4EWZ3"/>
<protein>
    <submittedName>
        <fullName evidence="2">Lipase/esterase</fullName>
    </submittedName>
</protein>
<name>I4EWZ3_MODI5</name>
<proteinExistence type="predicted"/>
<dbReference type="HOGENOM" id="CLU_020336_50_3_11"/>
<evidence type="ECO:0000313" key="3">
    <source>
        <dbReference type="Proteomes" id="UP000006461"/>
    </source>
</evidence>
<accession>I4EWZ3</accession>
<dbReference type="GO" id="GO:0003824">
    <property type="term" value="F:catalytic activity"/>
    <property type="evidence" value="ECO:0007669"/>
    <property type="project" value="UniProtKB-ARBA"/>
</dbReference>
<dbReference type="PANTHER" id="PTHR43433:SF5">
    <property type="entry name" value="AB HYDROLASE-1 DOMAIN-CONTAINING PROTEIN"/>
    <property type="match status" value="1"/>
</dbReference>
<keyword evidence="3" id="KW-1185">Reference proteome</keyword>
<reference evidence="2 3" key="1">
    <citation type="journal article" date="2012" name="J. Bacteriol.">
        <title>Genome Sequence of Radiation-Resistant Modestobacter marinus Strain BC501, a Representative Actinobacterium That Thrives on Calcareous Stone Surfaces.</title>
        <authorList>
            <person name="Normand P."/>
            <person name="Gury J."/>
            <person name="Pujic P."/>
            <person name="Chouaia B."/>
            <person name="Crotti E."/>
            <person name="Brusetti L."/>
            <person name="Daffonchio D."/>
            <person name="Vacherie B."/>
            <person name="Barbe V."/>
            <person name="Medigue C."/>
            <person name="Calteau A."/>
            <person name="Ghodhbane-Gtari F."/>
            <person name="Essoussi I."/>
            <person name="Nouioui I."/>
            <person name="Abbassi-Ghozzi I."/>
            <person name="Gtari M."/>
        </authorList>
    </citation>
    <scope>NUCLEOTIDE SEQUENCE [LARGE SCALE GENOMIC DNA]</scope>
    <source>
        <strain evidence="3">BC 501</strain>
    </source>
</reference>
<evidence type="ECO:0000313" key="2">
    <source>
        <dbReference type="EMBL" id="CCH87906.1"/>
    </source>
</evidence>
<dbReference type="eggNOG" id="COG2267">
    <property type="taxonomic scope" value="Bacteria"/>
</dbReference>
<dbReference type="KEGG" id="mmar:MODMU_2477"/>